<keyword evidence="3" id="KW-1185">Reference proteome</keyword>
<dbReference type="PROSITE" id="PS50887">
    <property type="entry name" value="GGDEF"/>
    <property type="match status" value="1"/>
</dbReference>
<dbReference type="SUPFAM" id="SSF55073">
    <property type="entry name" value="Nucleotide cyclase"/>
    <property type="match status" value="1"/>
</dbReference>
<dbReference type="Pfam" id="PF00990">
    <property type="entry name" value="GGDEF"/>
    <property type="match status" value="1"/>
</dbReference>
<dbReference type="CDD" id="cd01949">
    <property type="entry name" value="GGDEF"/>
    <property type="match status" value="1"/>
</dbReference>
<evidence type="ECO:0000259" key="1">
    <source>
        <dbReference type="PROSITE" id="PS50887"/>
    </source>
</evidence>
<comment type="caution">
    <text evidence="2">The sequence shown here is derived from an EMBL/GenBank/DDBJ whole genome shotgun (WGS) entry which is preliminary data.</text>
</comment>
<accession>A0A840QG63</accession>
<dbReference type="SMART" id="SM00267">
    <property type="entry name" value="GGDEF"/>
    <property type="match status" value="1"/>
</dbReference>
<feature type="domain" description="GGDEF" evidence="1">
    <location>
        <begin position="57"/>
        <end position="192"/>
    </location>
</feature>
<dbReference type="InterPro" id="IPR000160">
    <property type="entry name" value="GGDEF_dom"/>
</dbReference>
<dbReference type="PANTHER" id="PTHR46663">
    <property type="entry name" value="DIGUANYLATE CYCLASE DGCT-RELATED"/>
    <property type="match status" value="1"/>
</dbReference>
<dbReference type="PANTHER" id="PTHR46663:SF2">
    <property type="entry name" value="GGDEF DOMAIN-CONTAINING PROTEIN"/>
    <property type="match status" value="1"/>
</dbReference>
<evidence type="ECO:0000313" key="3">
    <source>
        <dbReference type="Proteomes" id="UP000584374"/>
    </source>
</evidence>
<dbReference type="InterPro" id="IPR052163">
    <property type="entry name" value="DGC-Regulatory_Protein"/>
</dbReference>
<protein>
    <submittedName>
        <fullName evidence="2">Diguanylate cyclase (GGDEF)-like protein</fullName>
    </submittedName>
</protein>
<gene>
    <name evidence="2" type="ORF">BJ970_006539</name>
</gene>
<dbReference type="InterPro" id="IPR029787">
    <property type="entry name" value="Nucleotide_cyclase"/>
</dbReference>
<sequence length="202" mass="22516">MNPASVGFVAATALGWAFTGVHVTSLRRRLRTDPLTGLGNRLALQRIARRSSRSPGRRVAVLLLDLNGFKPVNDTFGHCVGDRVLIEIGRRLRAYQGPGRLAVRLSGDEFAFWISNAPDDQTVEQLRHDLAAAIAEPLCVDDHPITITASIGTAATTDPLARVEDLLEPADKTMYREKHRYVGEQRRLRIDSRSRRRREEVA</sequence>
<name>A0A840QG63_9PSEU</name>
<reference evidence="2 3" key="1">
    <citation type="submission" date="2020-08" db="EMBL/GenBank/DDBJ databases">
        <title>Sequencing the genomes of 1000 actinobacteria strains.</title>
        <authorList>
            <person name="Klenk H.-P."/>
        </authorList>
    </citation>
    <scope>NUCLEOTIDE SEQUENCE [LARGE SCALE GENOMIC DNA]</scope>
    <source>
        <strain evidence="2 3">DSM 45584</strain>
    </source>
</reference>
<dbReference type="NCBIfam" id="TIGR00254">
    <property type="entry name" value="GGDEF"/>
    <property type="match status" value="1"/>
</dbReference>
<dbReference type="Gene3D" id="3.30.70.270">
    <property type="match status" value="1"/>
</dbReference>
<dbReference type="AlphaFoldDB" id="A0A840QG63"/>
<evidence type="ECO:0000313" key="2">
    <source>
        <dbReference type="EMBL" id="MBB5158940.1"/>
    </source>
</evidence>
<dbReference type="InterPro" id="IPR043128">
    <property type="entry name" value="Rev_trsase/Diguanyl_cyclase"/>
</dbReference>
<dbReference type="RefSeq" id="WP_184731034.1">
    <property type="nucleotide sequence ID" value="NZ_JACHIW010000002.1"/>
</dbReference>
<proteinExistence type="predicted"/>
<organism evidence="2 3">
    <name type="scientific">Saccharopolyspora phatthalungensis</name>
    <dbReference type="NCBI Taxonomy" id="664693"/>
    <lineage>
        <taxon>Bacteria</taxon>
        <taxon>Bacillati</taxon>
        <taxon>Actinomycetota</taxon>
        <taxon>Actinomycetes</taxon>
        <taxon>Pseudonocardiales</taxon>
        <taxon>Pseudonocardiaceae</taxon>
        <taxon>Saccharopolyspora</taxon>
    </lineage>
</organism>
<dbReference type="Proteomes" id="UP000584374">
    <property type="component" value="Unassembled WGS sequence"/>
</dbReference>
<dbReference type="EMBL" id="JACHIW010000002">
    <property type="protein sequence ID" value="MBB5158940.1"/>
    <property type="molecule type" value="Genomic_DNA"/>
</dbReference>